<evidence type="ECO:0000313" key="4">
    <source>
        <dbReference type="Proteomes" id="UP000315825"/>
    </source>
</evidence>
<evidence type="ECO:0000313" key="3">
    <source>
        <dbReference type="EMBL" id="RZO26564.1"/>
    </source>
</evidence>
<dbReference type="GO" id="GO:0009103">
    <property type="term" value="P:lipopolysaccharide biosynthetic process"/>
    <property type="evidence" value="ECO:0007669"/>
    <property type="project" value="TreeGrafter"/>
</dbReference>
<evidence type="ECO:0000259" key="2">
    <source>
        <dbReference type="Pfam" id="PF01757"/>
    </source>
</evidence>
<dbReference type="Proteomes" id="UP000315825">
    <property type="component" value="Unassembled WGS sequence"/>
</dbReference>
<keyword evidence="1" id="KW-0472">Membrane</keyword>
<feature type="transmembrane region" description="Helical" evidence="1">
    <location>
        <begin position="7"/>
        <end position="25"/>
    </location>
</feature>
<dbReference type="Pfam" id="PF01757">
    <property type="entry name" value="Acyl_transf_3"/>
    <property type="match status" value="1"/>
</dbReference>
<feature type="transmembrane region" description="Helical" evidence="1">
    <location>
        <begin position="72"/>
        <end position="91"/>
    </location>
</feature>
<dbReference type="EMBL" id="SHBE01000003">
    <property type="protein sequence ID" value="RZO26564.1"/>
    <property type="molecule type" value="Genomic_DNA"/>
</dbReference>
<dbReference type="GO" id="GO:0016747">
    <property type="term" value="F:acyltransferase activity, transferring groups other than amino-acyl groups"/>
    <property type="evidence" value="ECO:0007669"/>
    <property type="project" value="InterPro"/>
</dbReference>
<dbReference type="InterPro" id="IPR050879">
    <property type="entry name" value="Acyltransferase_3"/>
</dbReference>
<proteinExistence type="predicted"/>
<keyword evidence="1" id="KW-1133">Transmembrane helix</keyword>
<organism evidence="3 4">
    <name type="scientific">SAR86 cluster bacterium</name>
    <dbReference type="NCBI Taxonomy" id="2030880"/>
    <lineage>
        <taxon>Bacteria</taxon>
        <taxon>Pseudomonadati</taxon>
        <taxon>Pseudomonadota</taxon>
        <taxon>Gammaproteobacteria</taxon>
        <taxon>SAR86 cluster</taxon>
    </lineage>
</organism>
<reference evidence="3 4" key="1">
    <citation type="submission" date="2019-02" db="EMBL/GenBank/DDBJ databases">
        <title>Prokaryotic population dynamics and viral predation in marine succession experiment using metagenomics: the confinement effect.</title>
        <authorList>
            <person name="Haro-Moreno J.M."/>
            <person name="Rodriguez-Valera F."/>
            <person name="Lopez-Perez M."/>
        </authorList>
    </citation>
    <scope>NUCLEOTIDE SEQUENCE [LARGE SCALE GENOMIC DNA]</scope>
    <source>
        <strain evidence="3">MED-G159</strain>
    </source>
</reference>
<name>A0A520MZB6_9GAMM</name>
<gene>
    <name evidence="3" type="ORF">EVA92_02130</name>
</gene>
<dbReference type="PANTHER" id="PTHR23028">
    <property type="entry name" value="ACETYLTRANSFERASE"/>
    <property type="match status" value="1"/>
</dbReference>
<sequence>MNYRPEIDGLRAMAILPVVFFHLGWPLFNGGYIGVDIFFVISGYLISTLIIKEIDSKKFSLLKFYERRIRRIFPALFLVTVVTMLIGWFLMLPSDFKALSQSVFSVSIFSSNIFFWLTNPYFSPPADLQPLLHTWSLSVEEQFYLLYPALVLLCLRLGFIF</sequence>
<feature type="transmembrane region" description="Helical" evidence="1">
    <location>
        <begin position="31"/>
        <end position="51"/>
    </location>
</feature>
<keyword evidence="3" id="KW-0808">Transferase</keyword>
<evidence type="ECO:0000256" key="1">
    <source>
        <dbReference type="SAM" id="Phobius"/>
    </source>
</evidence>
<keyword evidence="1" id="KW-0812">Transmembrane</keyword>
<dbReference type="GO" id="GO:0016020">
    <property type="term" value="C:membrane"/>
    <property type="evidence" value="ECO:0007669"/>
    <property type="project" value="TreeGrafter"/>
</dbReference>
<dbReference type="PANTHER" id="PTHR23028:SF53">
    <property type="entry name" value="ACYL_TRANSF_3 DOMAIN-CONTAINING PROTEIN"/>
    <property type="match status" value="1"/>
</dbReference>
<feature type="non-terminal residue" evidence="3">
    <location>
        <position position="161"/>
    </location>
</feature>
<protein>
    <submittedName>
        <fullName evidence="3">Acyltransferase</fullName>
    </submittedName>
</protein>
<accession>A0A520MZB6</accession>
<dbReference type="InterPro" id="IPR002656">
    <property type="entry name" value="Acyl_transf_3_dom"/>
</dbReference>
<comment type="caution">
    <text evidence="3">The sequence shown here is derived from an EMBL/GenBank/DDBJ whole genome shotgun (WGS) entry which is preliminary data.</text>
</comment>
<dbReference type="AlphaFoldDB" id="A0A520MZB6"/>
<feature type="domain" description="Acyltransferase 3" evidence="2">
    <location>
        <begin position="5"/>
        <end position="157"/>
    </location>
</feature>
<keyword evidence="3" id="KW-0012">Acyltransferase</keyword>
<feature type="transmembrane region" description="Helical" evidence="1">
    <location>
        <begin position="143"/>
        <end position="160"/>
    </location>
</feature>